<feature type="transmembrane region" description="Helical" evidence="9">
    <location>
        <begin position="148"/>
        <end position="171"/>
    </location>
</feature>
<dbReference type="SMART" id="SM00382">
    <property type="entry name" value="AAA"/>
    <property type="match status" value="1"/>
</dbReference>
<accession>A0A916UUB3</accession>
<dbReference type="InterPro" id="IPR003593">
    <property type="entry name" value="AAA+_ATPase"/>
</dbReference>
<dbReference type="CDD" id="cd06581">
    <property type="entry name" value="TM_PBP1_LivM_like"/>
    <property type="match status" value="1"/>
</dbReference>
<feature type="transmembrane region" description="Helical" evidence="9">
    <location>
        <begin position="205"/>
        <end position="223"/>
    </location>
</feature>
<dbReference type="InterPro" id="IPR001851">
    <property type="entry name" value="ABC_transp_permease"/>
</dbReference>
<evidence type="ECO:0000256" key="3">
    <source>
        <dbReference type="ARBA" id="ARBA00022475"/>
    </source>
</evidence>
<evidence type="ECO:0000256" key="6">
    <source>
        <dbReference type="ARBA" id="ARBA00022840"/>
    </source>
</evidence>
<evidence type="ECO:0000259" key="10">
    <source>
        <dbReference type="PROSITE" id="PS50893"/>
    </source>
</evidence>
<dbReference type="GO" id="GO:0016887">
    <property type="term" value="F:ATP hydrolysis activity"/>
    <property type="evidence" value="ECO:0007669"/>
    <property type="project" value="InterPro"/>
</dbReference>
<keyword evidence="11" id="KW-0378">Hydrolase</keyword>
<dbReference type="InterPro" id="IPR003439">
    <property type="entry name" value="ABC_transporter-like_ATP-bd"/>
</dbReference>
<dbReference type="PANTHER" id="PTHR45772">
    <property type="entry name" value="CONSERVED COMPONENT OF ABC TRANSPORTER FOR NATURAL AMINO ACIDS-RELATED"/>
    <property type="match status" value="1"/>
</dbReference>
<keyword evidence="3" id="KW-1003">Cell membrane</keyword>
<evidence type="ECO:0000256" key="8">
    <source>
        <dbReference type="ARBA" id="ARBA00023136"/>
    </source>
</evidence>
<evidence type="ECO:0000313" key="11">
    <source>
        <dbReference type="EMBL" id="GGC87236.1"/>
    </source>
</evidence>
<dbReference type="SUPFAM" id="SSF52540">
    <property type="entry name" value="P-loop containing nucleoside triphosphate hydrolases"/>
    <property type="match status" value="1"/>
</dbReference>
<keyword evidence="2" id="KW-0813">Transport</keyword>
<dbReference type="Proteomes" id="UP000637002">
    <property type="component" value="Unassembled WGS sequence"/>
</dbReference>
<keyword evidence="5" id="KW-0547">Nucleotide-binding</keyword>
<dbReference type="PROSITE" id="PS50893">
    <property type="entry name" value="ABC_TRANSPORTER_2"/>
    <property type="match status" value="1"/>
</dbReference>
<evidence type="ECO:0000256" key="9">
    <source>
        <dbReference type="SAM" id="Phobius"/>
    </source>
</evidence>
<dbReference type="InterPro" id="IPR027417">
    <property type="entry name" value="P-loop_NTPase"/>
</dbReference>
<dbReference type="AlphaFoldDB" id="A0A916UUB3"/>
<dbReference type="GO" id="GO:0015658">
    <property type="term" value="F:branched-chain amino acid transmembrane transporter activity"/>
    <property type="evidence" value="ECO:0007669"/>
    <property type="project" value="InterPro"/>
</dbReference>
<dbReference type="EMBL" id="BMGG01000010">
    <property type="protein sequence ID" value="GGC87236.1"/>
    <property type="molecule type" value="Genomic_DNA"/>
</dbReference>
<evidence type="ECO:0000256" key="4">
    <source>
        <dbReference type="ARBA" id="ARBA00022692"/>
    </source>
</evidence>
<feature type="transmembrane region" description="Helical" evidence="9">
    <location>
        <begin position="59"/>
        <end position="78"/>
    </location>
</feature>
<keyword evidence="8 9" id="KW-0472">Membrane</keyword>
<proteinExistence type="predicted"/>
<dbReference type="PANTHER" id="PTHR45772:SF2">
    <property type="entry name" value="ABC TRANSPORTER ATP-BINDING PROTEIN"/>
    <property type="match status" value="1"/>
</dbReference>
<feature type="domain" description="ABC transporter" evidence="10">
    <location>
        <begin position="342"/>
        <end position="587"/>
    </location>
</feature>
<dbReference type="InterPro" id="IPR043428">
    <property type="entry name" value="LivM-like"/>
</dbReference>
<comment type="subcellular location">
    <subcellularLocation>
        <location evidence="1">Cell membrane</location>
        <topology evidence="1">Multi-pass membrane protein</topology>
    </subcellularLocation>
</comment>
<dbReference type="Pfam" id="PF12399">
    <property type="entry name" value="BCA_ABC_TP_C"/>
    <property type="match status" value="1"/>
</dbReference>
<evidence type="ECO:0000313" key="12">
    <source>
        <dbReference type="Proteomes" id="UP000637002"/>
    </source>
</evidence>
<name>A0A916UUB3_9HYPH</name>
<gene>
    <name evidence="11" type="ORF">GCM10010994_51460</name>
</gene>
<dbReference type="GO" id="GO:0005886">
    <property type="term" value="C:plasma membrane"/>
    <property type="evidence" value="ECO:0007669"/>
    <property type="project" value="UniProtKB-SubCell"/>
</dbReference>
<feature type="transmembrane region" description="Helical" evidence="9">
    <location>
        <begin position="243"/>
        <end position="266"/>
    </location>
</feature>
<evidence type="ECO:0000256" key="2">
    <source>
        <dbReference type="ARBA" id="ARBA00022448"/>
    </source>
</evidence>
<evidence type="ECO:0000256" key="5">
    <source>
        <dbReference type="ARBA" id="ARBA00022741"/>
    </source>
</evidence>
<evidence type="ECO:0000256" key="1">
    <source>
        <dbReference type="ARBA" id="ARBA00004651"/>
    </source>
</evidence>
<organism evidence="11 12">
    <name type="scientific">Chelatococcus reniformis</name>
    <dbReference type="NCBI Taxonomy" id="1494448"/>
    <lineage>
        <taxon>Bacteria</taxon>
        <taxon>Pseudomonadati</taxon>
        <taxon>Pseudomonadota</taxon>
        <taxon>Alphaproteobacteria</taxon>
        <taxon>Hyphomicrobiales</taxon>
        <taxon>Chelatococcaceae</taxon>
        <taxon>Chelatococcus</taxon>
    </lineage>
</organism>
<reference evidence="11" key="1">
    <citation type="journal article" date="2014" name="Int. J. Syst. Evol. Microbiol.">
        <title>Complete genome sequence of Corynebacterium casei LMG S-19264T (=DSM 44701T), isolated from a smear-ripened cheese.</title>
        <authorList>
            <consortium name="US DOE Joint Genome Institute (JGI-PGF)"/>
            <person name="Walter F."/>
            <person name="Albersmeier A."/>
            <person name="Kalinowski J."/>
            <person name="Ruckert C."/>
        </authorList>
    </citation>
    <scope>NUCLEOTIDE SEQUENCE</scope>
    <source>
        <strain evidence="11">CGMCC 1.12919</strain>
    </source>
</reference>
<keyword evidence="4 9" id="KW-0812">Transmembrane</keyword>
<feature type="transmembrane region" description="Helical" evidence="9">
    <location>
        <begin position="84"/>
        <end position="103"/>
    </location>
</feature>
<dbReference type="Pfam" id="PF02653">
    <property type="entry name" value="BPD_transp_2"/>
    <property type="match status" value="1"/>
</dbReference>
<dbReference type="Gene3D" id="3.40.50.300">
    <property type="entry name" value="P-loop containing nucleotide triphosphate hydrolases"/>
    <property type="match status" value="1"/>
</dbReference>
<dbReference type="InterPro" id="IPR032823">
    <property type="entry name" value="BCA_ABC_TP_C"/>
</dbReference>
<comment type="caution">
    <text evidence="11">The sequence shown here is derived from an EMBL/GenBank/DDBJ whole genome shotgun (WGS) entry which is preliminary data.</text>
</comment>
<protein>
    <submittedName>
        <fullName evidence="11">Metal-dependent hydrolase</fullName>
    </submittedName>
</protein>
<keyword evidence="12" id="KW-1185">Reference proteome</keyword>
<keyword evidence="6" id="KW-0067">ATP-binding</keyword>
<dbReference type="CDD" id="cd03219">
    <property type="entry name" value="ABC_Mj1267_LivG_branched"/>
    <property type="match status" value="1"/>
</dbReference>
<reference evidence="11" key="2">
    <citation type="submission" date="2020-09" db="EMBL/GenBank/DDBJ databases">
        <authorList>
            <person name="Sun Q."/>
            <person name="Zhou Y."/>
        </authorList>
    </citation>
    <scope>NUCLEOTIDE SEQUENCE</scope>
    <source>
        <strain evidence="11">CGMCC 1.12919</strain>
    </source>
</reference>
<feature type="transmembrane region" description="Helical" evidence="9">
    <location>
        <begin position="278"/>
        <end position="298"/>
    </location>
</feature>
<dbReference type="Pfam" id="PF00005">
    <property type="entry name" value="ABC_tran"/>
    <property type="match status" value="1"/>
</dbReference>
<feature type="transmembrane region" description="Helical" evidence="9">
    <location>
        <begin position="110"/>
        <end position="128"/>
    </location>
</feature>
<feature type="transmembrane region" description="Helical" evidence="9">
    <location>
        <begin position="33"/>
        <end position="52"/>
    </location>
</feature>
<evidence type="ECO:0000256" key="7">
    <source>
        <dbReference type="ARBA" id="ARBA00022989"/>
    </source>
</evidence>
<sequence>MRRILAWAPLGALAVAAMAPLLLTPYQLTVATYIMLAAIVCTGLVLMTGVAGMVSFGQAAFVGVGAYVTAALSTTFALSPWIGLVAAIASAAVLAALIGLITVRMSGHYLALATLCFCISFYFLVGNAELLGRFNGITGIPPVTVGAIALRSEAAGFALVLGALALVIWWTRRLLASRTGRVLRSLRTGTVIAESFGVDGQRHRLIAFVAAAVTAALSGWLYAHVQRFVNPTPFGVPASIDYLFMTVIGGSGQVWGALLGAALVTTAKQELQGLLQPVFGATTRLDMLVFAALMIVMLHRARRGLWPLLQGLISLHLPAPPIVAGIDLPSGRARPTPGLPVLAASHMRRSFGGLVAVDDVSFDVRAGEILGVLGPNGAGKSTLFNLISGTLPRSSGELSFLGQPLASVGARDMCRRGLARTFQHVKLVPDMSALENVAMGATQRGHCGLAAASLGLDRAEERRLLGWSQHLLARVGLADKAWEAAGSLPLGHQRLVEIARALAADPVLLLLDEPAAGLRANEKTDLARLLLELRADGLAILLVEHDMEFVSELADRLMVMNFGRLIACGQPGEVRANVEVQEAYLGVAA</sequence>
<dbReference type="GO" id="GO:0005524">
    <property type="term" value="F:ATP binding"/>
    <property type="evidence" value="ECO:0007669"/>
    <property type="project" value="UniProtKB-KW"/>
</dbReference>
<keyword evidence="7 9" id="KW-1133">Transmembrane helix</keyword>
<dbReference type="InterPro" id="IPR051120">
    <property type="entry name" value="ABC_AA/LPS_Transport"/>
</dbReference>